<dbReference type="SUPFAM" id="SSF51905">
    <property type="entry name" value="FAD/NAD(P)-binding domain"/>
    <property type="match status" value="1"/>
</dbReference>
<dbReference type="Proteomes" id="UP001063166">
    <property type="component" value="Unassembled WGS sequence"/>
</dbReference>
<comment type="caution">
    <text evidence="7">The sequence shown here is derived from an EMBL/GenBank/DDBJ whole genome shotgun (WGS) entry which is preliminary data.</text>
</comment>
<keyword evidence="4" id="KW-0560">Oxidoreductase</keyword>
<dbReference type="OrthoDB" id="47494at2759"/>
<dbReference type="EMBL" id="BRPK01000021">
    <property type="protein sequence ID" value="GLB45283.1"/>
    <property type="molecule type" value="Genomic_DNA"/>
</dbReference>
<dbReference type="Gene3D" id="3.50.50.60">
    <property type="entry name" value="FAD/NAD(P)-binding domain"/>
    <property type="match status" value="1"/>
</dbReference>
<sequence length="450" mass="49209">MKIVIIGAGIGGLSAYHALRKYLAHAPGVTIKIYESHGSPASTNSNVGGGLGLAPNGLRAIASVSPGAADYIQTHGFPGPIMTFRNSSGRLLGQFWSGRKERYGFDQLMLRRATVHEALLQDMPADAVIWGTPVQSVRETKEGVEITFADGTSETADLVLGADGVRSVVRKCNFEDQYPATYDGLTGVGGFIPLTSLSQRLRDSFQTEGVTMTFGELGFFGYSLASPYKPGDDIQNHFIQWWSIYESSTPPSRTQAHSVVLSQLLERHGAWKSPHDTPDHGVYEEIIKLGCTTDGDPNIPNETLLILPRYVTPRLPHWYSPSGSGRIILLGDAAHAMPPDSGQGVSCAAEDSATLGLLLKHYHVTKGLDLAETLKRTATAYESLRVKRVGRILDVAKRNGNMKKKLSAFQQWIRDRFFGLMCKVPESINDPLFAYDVDVEVAKYLKRTEV</sequence>
<reference evidence="7" key="1">
    <citation type="submission" date="2022-07" db="EMBL/GenBank/DDBJ databases">
        <title>The genome of Lyophyllum shimeji provides insight into the initial evolution of ectomycorrhizal fungal genome.</title>
        <authorList>
            <person name="Kobayashi Y."/>
            <person name="Shibata T."/>
            <person name="Hirakawa H."/>
            <person name="Shigenobu S."/>
            <person name="Nishiyama T."/>
            <person name="Yamada A."/>
            <person name="Hasebe M."/>
            <person name="Kawaguchi M."/>
        </authorList>
    </citation>
    <scope>NUCLEOTIDE SEQUENCE</scope>
    <source>
        <strain evidence="7">AT787</strain>
    </source>
</reference>
<proteinExistence type="inferred from homology"/>
<dbReference type="PRINTS" id="PR00420">
    <property type="entry name" value="RNGMNOXGNASE"/>
</dbReference>
<evidence type="ECO:0000256" key="1">
    <source>
        <dbReference type="ARBA" id="ARBA00007992"/>
    </source>
</evidence>
<dbReference type="InterPro" id="IPR050493">
    <property type="entry name" value="FAD-dep_Monooxygenase_BioMet"/>
</dbReference>
<organism evidence="7 8">
    <name type="scientific">Lyophyllum shimeji</name>
    <name type="common">Hon-shimeji</name>
    <name type="synonym">Tricholoma shimeji</name>
    <dbReference type="NCBI Taxonomy" id="47721"/>
    <lineage>
        <taxon>Eukaryota</taxon>
        <taxon>Fungi</taxon>
        <taxon>Dikarya</taxon>
        <taxon>Basidiomycota</taxon>
        <taxon>Agaricomycotina</taxon>
        <taxon>Agaricomycetes</taxon>
        <taxon>Agaricomycetidae</taxon>
        <taxon>Agaricales</taxon>
        <taxon>Tricholomatineae</taxon>
        <taxon>Lyophyllaceae</taxon>
        <taxon>Lyophyllum</taxon>
    </lineage>
</organism>
<dbReference type="GO" id="GO:0004497">
    <property type="term" value="F:monooxygenase activity"/>
    <property type="evidence" value="ECO:0007669"/>
    <property type="project" value="UniProtKB-KW"/>
</dbReference>
<evidence type="ECO:0000313" key="7">
    <source>
        <dbReference type="EMBL" id="GLB45283.1"/>
    </source>
</evidence>
<dbReference type="InterPro" id="IPR002938">
    <property type="entry name" value="FAD-bd"/>
</dbReference>
<accession>A0A9P3Q0B3</accession>
<feature type="domain" description="FAD-binding" evidence="6">
    <location>
        <begin position="2"/>
        <end position="172"/>
    </location>
</feature>
<feature type="domain" description="FAD-binding" evidence="6">
    <location>
        <begin position="324"/>
        <end position="361"/>
    </location>
</feature>
<dbReference type="GO" id="GO:0071949">
    <property type="term" value="F:FAD binding"/>
    <property type="evidence" value="ECO:0007669"/>
    <property type="project" value="InterPro"/>
</dbReference>
<evidence type="ECO:0000256" key="4">
    <source>
        <dbReference type="ARBA" id="ARBA00023002"/>
    </source>
</evidence>
<dbReference type="PANTHER" id="PTHR13789:SF309">
    <property type="entry name" value="PUTATIVE (AFU_ORTHOLOGUE AFUA_6G14510)-RELATED"/>
    <property type="match status" value="1"/>
</dbReference>
<protein>
    <submittedName>
        <fullName evidence="7">Extracellular salicylate hydroxylase monooxygenase</fullName>
    </submittedName>
</protein>
<gene>
    <name evidence="7" type="ORF">LshimejAT787_2100430</name>
</gene>
<keyword evidence="5 7" id="KW-0503">Monooxygenase</keyword>
<dbReference type="Pfam" id="PF01494">
    <property type="entry name" value="FAD_binding_3"/>
    <property type="match status" value="2"/>
</dbReference>
<comment type="similarity">
    <text evidence="1">Belongs to the paxM FAD-dependent monooxygenase family.</text>
</comment>
<dbReference type="AlphaFoldDB" id="A0A9P3Q0B3"/>
<dbReference type="PANTHER" id="PTHR13789">
    <property type="entry name" value="MONOOXYGENASE"/>
    <property type="match status" value="1"/>
</dbReference>
<keyword evidence="3" id="KW-0274">FAD</keyword>
<evidence type="ECO:0000256" key="3">
    <source>
        <dbReference type="ARBA" id="ARBA00022827"/>
    </source>
</evidence>
<evidence type="ECO:0000313" key="8">
    <source>
        <dbReference type="Proteomes" id="UP001063166"/>
    </source>
</evidence>
<evidence type="ECO:0000256" key="2">
    <source>
        <dbReference type="ARBA" id="ARBA00022630"/>
    </source>
</evidence>
<keyword evidence="2" id="KW-0285">Flavoprotein</keyword>
<keyword evidence="8" id="KW-1185">Reference proteome</keyword>
<evidence type="ECO:0000256" key="5">
    <source>
        <dbReference type="ARBA" id="ARBA00023033"/>
    </source>
</evidence>
<name>A0A9P3Q0B3_LYOSH</name>
<dbReference type="InterPro" id="IPR036188">
    <property type="entry name" value="FAD/NAD-bd_sf"/>
</dbReference>
<evidence type="ECO:0000259" key="6">
    <source>
        <dbReference type="Pfam" id="PF01494"/>
    </source>
</evidence>